<organism evidence="2 3">
    <name type="scientific">Alkalilimnicola ehrlichii</name>
    <dbReference type="NCBI Taxonomy" id="351052"/>
    <lineage>
        <taxon>Bacteria</taxon>
        <taxon>Pseudomonadati</taxon>
        <taxon>Pseudomonadota</taxon>
        <taxon>Gammaproteobacteria</taxon>
        <taxon>Chromatiales</taxon>
        <taxon>Ectothiorhodospiraceae</taxon>
        <taxon>Alkalilimnicola</taxon>
    </lineage>
</organism>
<comment type="caution">
    <text evidence="2">The sequence shown here is derived from an EMBL/GenBank/DDBJ whole genome shotgun (WGS) entry which is preliminary data.</text>
</comment>
<evidence type="ECO:0000313" key="2">
    <source>
        <dbReference type="EMBL" id="RFA33751.1"/>
    </source>
</evidence>
<evidence type="ECO:0000256" key="1">
    <source>
        <dbReference type="SAM" id="SignalP"/>
    </source>
</evidence>
<dbReference type="EMBL" id="NFZW01000019">
    <property type="protein sequence ID" value="RFA33751.1"/>
    <property type="molecule type" value="Genomic_DNA"/>
</dbReference>
<dbReference type="AlphaFoldDB" id="A0A3E0WNM1"/>
<sequence>MKASVLGLGVLALSVFVGGTAVASEQICTAQRAAAADLVEARDNATSVDEVIAEVRAAASTDASAEVLSESVHVLYNDPSMDAAAAAELIYDRCIGALGN</sequence>
<dbReference type="Proteomes" id="UP000256763">
    <property type="component" value="Unassembled WGS sequence"/>
</dbReference>
<gene>
    <name evidence="2" type="ORF">CAL65_16520</name>
</gene>
<name>A0A3E0WNM1_9GAMM</name>
<protein>
    <submittedName>
        <fullName evidence="2">Uncharacterized protein</fullName>
    </submittedName>
</protein>
<dbReference type="RefSeq" id="WP_116304100.1">
    <property type="nucleotide sequence ID" value="NZ_NFZV01000039.1"/>
</dbReference>
<keyword evidence="3" id="KW-1185">Reference proteome</keyword>
<keyword evidence="1" id="KW-0732">Signal</keyword>
<feature type="chain" id="PRO_5017619592" evidence="1">
    <location>
        <begin position="24"/>
        <end position="100"/>
    </location>
</feature>
<evidence type="ECO:0000313" key="3">
    <source>
        <dbReference type="Proteomes" id="UP000256763"/>
    </source>
</evidence>
<feature type="signal peptide" evidence="1">
    <location>
        <begin position="1"/>
        <end position="23"/>
    </location>
</feature>
<reference evidence="3" key="1">
    <citation type="submission" date="2017-05" db="EMBL/GenBank/DDBJ databases">
        <authorList>
            <person name="Sharma S."/>
            <person name="Sidhu C."/>
            <person name="Pinnaka A.K."/>
        </authorList>
    </citation>
    <scope>NUCLEOTIDE SEQUENCE [LARGE SCALE GENOMIC DNA]</scope>
    <source>
        <strain evidence="3">AK93</strain>
    </source>
</reference>
<proteinExistence type="predicted"/>
<accession>A0A3E0WNM1</accession>